<evidence type="ECO:0000256" key="1">
    <source>
        <dbReference type="SAM" id="Coils"/>
    </source>
</evidence>
<evidence type="ECO:0000256" key="2">
    <source>
        <dbReference type="SAM" id="MobiDB-lite"/>
    </source>
</evidence>
<feature type="coiled-coil region" evidence="1">
    <location>
        <begin position="261"/>
        <end position="436"/>
    </location>
</feature>
<keyword evidence="1" id="KW-0175">Coiled coil</keyword>
<dbReference type="EMBL" id="JARKIK010000001">
    <property type="protein sequence ID" value="KAK8753925.1"/>
    <property type="molecule type" value="Genomic_DNA"/>
</dbReference>
<comment type="caution">
    <text evidence="3">The sequence shown here is derived from an EMBL/GenBank/DDBJ whole genome shotgun (WGS) entry which is preliminary data.</text>
</comment>
<protein>
    <submittedName>
        <fullName evidence="3">Uncharacterized protein</fullName>
    </submittedName>
</protein>
<dbReference type="SUPFAM" id="SSF57997">
    <property type="entry name" value="Tropomyosin"/>
    <property type="match status" value="2"/>
</dbReference>
<accession>A0AAW0YR84</accession>
<proteinExistence type="predicted"/>
<feature type="compositionally biased region" description="Polar residues" evidence="2">
    <location>
        <begin position="126"/>
        <end position="156"/>
    </location>
</feature>
<dbReference type="Proteomes" id="UP001445076">
    <property type="component" value="Unassembled WGS sequence"/>
</dbReference>
<feature type="coiled-coil region" evidence="1">
    <location>
        <begin position="493"/>
        <end position="615"/>
    </location>
</feature>
<feature type="coiled-coil region" evidence="1">
    <location>
        <begin position="1196"/>
        <end position="1300"/>
    </location>
</feature>
<feature type="coiled-coil region" evidence="1">
    <location>
        <begin position="1370"/>
        <end position="1404"/>
    </location>
</feature>
<feature type="coiled-coil region" evidence="1">
    <location>
        <begin position="644"/>
        <end position="688"/>
    </location>
</feature>
<keyword evidence="4" id="KW-1185">Reference proteome</keyword>
<feature type="coiled-coil region" evidence="1">
    <location>
        <begin position="1057"/>
        <end position="1091"/>
    </location>
</feature>
<dbReference type="Gene3D" id="1.10.287.1490">
    <property type="match status" value="1"/>
</dbReference>
<feature type="compositionally biased region" description="Low complexity" evidence="2">
    <location>
        <begin position="112"/>
        <end position="125"/>
    </location>
</feature>
<feature type="coiled-coil region" evidence="1">
    <location>
        <begin position="749"/>
        <end position="789"/>
    </location>
</feature>
<name>A0AAW0YR84_CHEQU</name>
<reference evidence="3 4" key="1">
    <citation type="journal article" date="2024" name="BMC Genomics">
        <title>Genome assembly of redclaw crayfish (Cherax quadricarinatus) provides insights into its immune adaptation and hypoxia tolerance.</title>
        <authorList>
            <person name="Liu Z."/>
            <person name="Zheng J."/>
            <person name="Li H."/>
            <person name="Fang K."/>
            <person name="Wang S."/>
            <person name="He J."/>
            <person name="Zhou D."/>
            <person name="Weng S."/>
            <person name="Chi M."/>
            <person name="Gu Z."/>
            <person name="He J."/>
            <person name="Li F."/>
            <person name="Wang M."/>
        </authorList>
    </citation>
    <scope>NUCLEOTIDE SEQUENCE [LARGE SCALE GENOMIC DNA]</scope>
    <source>
        <strain evidence="3">ZL_2023a</strain>
    </source>
</reference>
<feature type="coiled-coil region" evidence="1">
    <location>
        <begin position="1904"/>
        <end position="1931"/>
    </location>
</feature>
<feature type="coiled-coil region" evidence="1">
    <location>
        <begin position="1459"/>
        <end position="1700"/>
    </location>
</feature>
<feature type="coiled-coil region" evidence="1">
    <location>
        <begin position="818"/>
        <end position="1031"/>
    </location>
</feature>
<dbReference type="PANTHER" id="PTHR18937">
    <property type="entry name" value="STRUCTURAL MAINTENANCE OF CHROMOSOMES SMC FAMILY MEMBER"/>
    <property type="match status" value="1"/>
</dbReference>
<evidence type="ECO:0000313" key="4">
    <source>
        <dbReference type="Proteomes" id="UP001445076"/>
    </source>
</evidence>
<organism evidence="3 4">
    <name type="scientific">Cherax quadricarinatus</name>
    <name type="common">Australian red claw crayfish</name>
    <dbReference type="NCBI Taxonomy" id="27406"/>
    <lineage>
        <taxon>Eukaryota</taxon>
        <taxon>Metazoa</taxon>
        <taxon>Ecdysozoa</taxon>
        <taxon>Arthropoda</taxon>
        <taxon>Crustacea</taxon>
        <taxon>Multicrustacea</taxon>
        <taxon>Malacostraca</taxon>
        <taxon>Eumalacostraca</taxon>
        <taxon>Eucarida</taxon>
        <taxon>Decapoda</taxon>
        <taxon>Pleocyemata</taxon>
        <taxon>Astacidea</taxon>
        <taxon>Parastacoidea</taxon>
        <taxon>Parastacidae</taxon>
        <taxon>Cherax</taxon>
    </lineage>
</organism>
<feature type="coiled-coil region" evidence="1">
    <location>
        <begin position="1124"/>
        <end position="1165"/>
    </location>
</feature>
<evidence type="ECO:0000313" key="3">
    <source>
        <dbReference type="EMBL" id="KAK8753925.1"/>
    </source>
</evidence>
<feature type="region of interest" description="Disordered" evidence="2">
    <location>
        <begin position="79"/>
        <end position="165"/>
    </location>
</feature>
<gene>
    <name evidence="3" type="ORF">OTU49_002387</name>
</gene>
<feature type="compositionally biased region" description="Basic residues" evidence="2">
    <location>
        <begin position="91"/>
        <end position="103"/>
    </location>
</feature>
<sequence length="1969" mass="226078">MPEENAKLSMSNVAKLEYFNTLIDTQTASLPIREAGSKSRVITVPVGMSDHGPVEVYREVHQYPASSITTVVEKRSYMANTHPDTKPPSGKLKHKKNIHKLKKKQESNHYASKSSLTSESSTCTSVGSGNTLVSQNSSELTPITHSKASSKMSLNDTRSDSAGPISRPVLSAAIMQMRHALESVSNISDNRSDRSSGGVEVASNFSETSSNLSTLSDLSGYEDEYIKIKHLVSDAVIPPEDYKKMISRINSKPSLSKSVPSVDNEKVIRDLQAQKEDLEIQLHRLSIQVQNAVREKELYQQQLELMQTKVTETNQKQYFEVLKQRANLEGQLELLKQELENSVYEKNQLQTKVSDILKECEASKSLAVSAKEAEVQMRSRLRKYEETNKELEVNIKELEGKIGRMNNDYEKIQRQNLDHEEKHEQLELSLAQLRDSETQLIGEIKGLRSHIAQLQNECQTRSEAQVQATLALNKASTELQTLQTSSVWYQEQLQIAQAARSNLQQELLEARASLAKIGSEKETLETKVQTLIREAEDGQARAVRKKATLVAHLEALQADMAEREAVLSQLERDRGNDTRLMEDRRQRLEQDRHRIHKLRLDLSDAERHLDFLRDDLKHKCILLSKYESELKDLRTSSAVNQEVLRERETHIENLEHTLREMKLSTKDYQEERKNKDLLINTLKEEKLKLEVSLSGAYSEKKEVDDAILKVREDMTRLSSNFYRMKHDLAAKDRQIEVLTREASDNIQIKLSLEKKLEALEKKAKEDEEKKELIQEVEKLRLSVKESFAEREKRDEELALLKKASKTLEIEKKGLGEAVHLREEQIQNMQSSLENYREAILKKDEELYIVHEQNSAMEKTYIELQRNWEALKQETLALRHDAEAYAEYENSQKKEKSDLKDSIQKERKLKQNLEKKIDCLVKTYEEEKIKILKEKENVSIMVTELSRELQAIKDEKLQNQEGKVELERKYSELHKELQGVQEEKGRLESNMTKTTEELDSFKINLKNKLQTIKTLEVTVEAASKRNIEMEEKLISLHSEREKQVMELHTALQAGTSEIAKLKKMYNETEASLTKLKQEKDMLSSQVKSLLIENNNLKLTITHETLVKESKTSAEHNVSAKKIKSSENMQKEIASLQAKLSDCEVKLKETIKQKESLQLTVKNIKKENFLMRAKLKDLDTLKRRCKEFELSGKDSKEIDSVRIKLKELQSKLDANCNELSSLNLSLKEKASHIQTLKQREQELCTQADVLQAEKREMTQKILSLEEVYQIVHEEISECQQQLKRVENEKDEWMAKYESLRDCIPERDTSTQPAVQLGPLSHQSFSNGQESLLVSGANDSAENLVATSVKNLSFLSETSQASVTNNTQFERMMTDLQAQVNLTSEALQSKEQQIHDLQHELISVKQEGSDITSSRSSHVCSNEMIPESLHRKQINELLERIQHLKLSTTTCNCDNQREAHPTREEYTKIQSLIDKIKELESEIVTKEVQLQDKQEKMACAASEFSEKRRRYESNVRLLTRKLKEHMKGRKSAENEMQAQAEVHQRLLNEEQQRYAVLRCRCMELEGQRETLEGQITGLESEVEEVRNALAHARQEAYDHHSNTLKLQKEIGRLQEICKTSNNLRVQVSNLEERIRQKEKQVNESERVLQSAHEELSQLQKHIASLTSTIQEMKCKNEHVQHEMNSAENTLSVLRQELKTKDEELTRAHQSVSQLQTVNAELRNCMGKADNKYEHQCTEMKHLREEKQLLMQENQNTRVQLHECLAKITALENHIKVAEGEVKVGKEEICQLRKQLIIKDSNHQVKISQAEQSVALARQEVVTLTSQLDQVQQERVSYQTQATELRTALHTTLRQLKAHKEEEEARAAEASAIKSELGVIPSPSPLDLTALTKLMERSARPLRPTLPLTNLESCLSSLKAEVNMLQTRLQNKTEELTEGLNPEVVAESEIKSRIVDPTECCIRDAKSLMTDIV</sequence>
<feature type="coiled-coil region" evidence="1">
    <location>
        <begin position="1803"/>
        <end position="1869"/>
    </location>
</feature>
<feature type="region of interest" description="Disordered" evidence="2">
    <location>
        <begin position="185"/>
        <end position="213"/>
    </location>
</feature>